<dbReference type="InParanoid" id="A0A7J8I8W6"/>
<dbReference type="FunFam" id="3.30.70.1820:FF:000002">
    <property type="entry name" value="LINE-1 retrotransposable element ORF1 protein"/>
    <property type="match status" value="1"/>
</dbReference>
<dbReference type="EMBL" id="JACASF010000004">
    <property type="protein sequence ID" value="KAF6480751.1"/>
    <property type="molecule type" value="Genomic_DNA"/>
</dbReference>
<feature type="domain" description="L1 transposable element RRM" evidence="3">
    <location>
        <begin position="126"/>
        <end position="198"/>
    </location>
</feature>
<dbReference type="AlphaFoldDB" id="A0A7J8I8W6"/>
<name>A0A7J8I8W6_MOLMO</name>
<gene>
    <name evidence="4" type="ORF">HJG59_010593</name>
</gene>
<keyword evidence="2" id="KW-0175">Coiled coil</keyword>
<dbReference type="Pfam" id="PF02994">
    <property type="entry name" value="Transposase_22"/>
    <property type="match status" value="1"/>
</dbReference>
<protein>
    <recommendedName>
        <fullName evidence="3">L1 transposable element RRM domain-containing protein</fullName>
    </recommendedName>
</protein>
<comment type="similarity">
    <text evidence="1">Belongs to the transposase 22 family.</text>
</comment>
<dbReference type="PANTHER" id="PTHR11505">
    <property type="entry name" value="L1 TRANSPOSABLE ELEMENT-RELATED"/>
    <property type="match status" value="1"/>
</dbReference>
<evidence type="ECO:0000313" key="5">
    <source>
        <dbReference type="Proteomes" id="UP000550707"/>
    </source>
</evidence>
<dbReference type="Proteomes" id="UP000550707">
    <property type="component" value="Unassembled WGS sequence"/>
</dbReference>
<feature type="coiled-coil region" evidence="2">
    <location>
        <begin position="51"/>
        <end position="113"/>
    </location>
</feature>
<reference evidence="4 5" key="1">
    <citation type="journal article" date="2020" name="Nature">
        <title>Six reference-quality genomes reveal evolution of bat adaptations.</title>
        <authorList>
            <person name="Jebb D."/>
            <person name="Huang Z."/>
            <person name="Pippel M."/>
            <person name="Hughes G.M."/>
            <person name="Lavrichenko K."/>
            <person name="Devanna P."/>
            <person name="Winkler S."/>
            <person name="Jermiin L.S."/>
            <person name="Skirmuntt E.C."/>
            <person name="Katzourakis A."/>
            <person name="Burkitt-Gray L."/>
            <person name="Ray D.A."/>
            <person name="Sullivan K.A.M."/>
            <person name="Roscito J.G."/>
            <person name="Kirilenko B.M."/>
            <person name="Davalos L.M."/>
            <person name="Corthals A.P."/>
            <person name="Power M.L."/>
            <person name="Jones G."/>
            <person name="Ransome R.D."/>
            <person name="Dechmann D.K.N."/>
            <person name="Locatelli A.G."/>
            <person name="Puechmaille S.J."/>
            <person name="Fedrigo O."/>
            <person name="Jarvis E.D."/>
            <person name="Hiller M."/>
            <person name="Vernes S.C."/>
            <person name="Myers E.W."/>
            <person name="Teeling E.C."/>
        </authorList>
    </citation>
    <scope>NUCLEOTIDE SEQUENCE [LARGE SCALE GENOMIC DNA]</scope>
    <source>
        <strain evidence="4">MMolMol1</strain>
        <tissue evidence="4">Muscle</tissue>
    </source>
</reference>
<evidence type="ECO:0000256" key="2">
    <source>
        <dbReference type="SAM" id="Coils"/>
    </source>
</evidence>
<accession>A0A7J8I8W6</accession>
<dbReference type="Gene3D" id="3.30.70.1820">
    <property type="entry name" value="L1 transposable element, RRM domain"/>
    <property type="match status" value="1"/>
</dbReference>
<evidence type="ECO:0000313" key="4">
    <source>
        <dbReference type="EMBL" id="KAF6480751.1"/>
    </source>
</evidence>
<evidence type="ECO:0000259" key="3">
    <source>
        <dbReference type="Pfam" id="PF02994"/>
    </source>
</evidence>
<sequence length="198" mass="23385">MRRQRNRSQMKELSELEISNLTDAVFKTLLIRMFNELSENLSEFREGLKSIKKDQSEMKDAQSEMKEALTEIKNNLHRFNSRVGKAKKQTIDLEYKEAKNTQSEQEKEKIQNNEDSVRSLWDNFKRANIHILGVPEAEGREQEIENLFETIMAENFPNLVKETDIQVQEAQRVPNKMNPKRPTPRHIIIKMQKVQDKE</sequence>
<dbReference type="InterPro" id="IPR004244">
    <property type="entry name" value="Transposase_22"/>
</dbReference>
<organism evidence="4 5">
    <name type="scientific">Molossus molossus</name>
    <name type="common">Pallas' mastiff bat</name>
    <name type="synonym">Vespertilio molossus</name>
    <dbReference type="NCBI Taxonomy" id="27622"/>
    <lineage>
        <taxon>Eukaryota</taxon>
        <taxon>Metazoa</taxon>
        <taxon>Chordata</taxon>
        <taxon>Craniata</taxon>
        <taxon>Vertebrata</taxon>
        <taxon>Euteleostomi</taxon>
        <taxon>Mammalia</taxon>
        <taxon>Eutheria</taxon>
        <taxon>Laurasiatheria</taxon>
        <taxon>Chiroptera</taxon>
        <taxon>Yangochiroptera</taxon>
        <taxon>Molossidae</taxon>
        <taxon>Molossus</taxon>
    </lineage>
</organism>
<keyword evidence="5" id="KW-1185">Reference proteome</keyword>
<comment type="caution">
    <text evidence="4">The sequence shown here is derived from an EMBL/GenBank/DDBJ whole genome shotgun (WGS) entry which is preliminary data.</text>
</comment>
<proteinExistence type="inferred from homology"/>
<dbReference type="InterPro" id="IPR043636">
    <property type="entry name" value="L1_RRM_dom"/>
</dbReference>
<evidence type="ECO:0000256" key="1">
    <source>
        <dbReference type="ARBA" id="ARBA00061640"/>
    </source>
</evidence>